<protein>
    <recommendedName>
        <fullName evidence="5">Lipoprotein LpqE</fullName>
    </recommendedName>
</protein>
<proteinExistence type="predicted"/>
<evidence type="ECO:0000313" key="4">
    <source>
        <dbReference type="Proteomes" id="UP000245711"/>
    </source>
</evidence>
<gene>
    <name evidence="3" type="ORF">CBI38_03800</name>
</gene>
<evidence type="ECO:0008006" key="5">
    <source>
        <dbReference type="Google" id="ProtNLM"/>
    </source>
</evidence>
<evidence type="ECO:0000313" key="3">
    <source>
        <dbReference type="EMBL" id="AWK70821.1"/>
    </source>
</evidence>
<dbReference type="Gene3D" id="2.60.40.1890">
    <property type="entry name" value="PCu(A)C copper chaperone"/>
    <property type="match status" value="1"/>
</dbReference>
<reference evidence="3 4" key="1">
    <citation type="submission" date="2017-05" db="EMBL/GenBank/DDBJ databases">
        <title>Isolation of Rhodococcus sp. S2-17 biodegrading of BP-3.</title>
        <authorList>
            <person name="Lee Y."/>
            <person name="Kim K.H."/>
            <person name="Chun B.H."/>
            <person name="Jung H.S."/>
            <person name="Jeon C.O."/>
        </authorList>
    </citation>
    <scope>NUCLEOTIDE SEQUENCE [LARGE SCALE GENOMIC DNA]</scope>
    <source>
        <strain evidence="3 4">S2-17</strain>
    </source>
</reference>
<dbReference type="RefSeq" id="WP_109326515.1">
    <property type="nucleotide sequence ID" value="NZ_CP021354.1"/>
</dbReference>
<dbReference type="Proteomes" id="UP000245711">
    <property type="component" value="Chromosome"/>
</dbReference>
<dbReference type="PROSITE" id="PS51257">
    <property type="entry name" value="PROKAR_LIPOPROTEIN"/>
    <property type="match status" value="1"/>
</dbReference>
<sequence>MTALDKPTRRVATAVALAAGVALTLSACGAGQITQTSSQVAAVNGNGADLGSIALRNVHVVYPNSDEYSIEAGGKAVLAFTAINNNEDAADKLTKISTDVAETVTIRDAAGGQEIPPQTALVAGDVAQDAVEGGHAEQERDQAAEVPSDVVLVTLDDLKEGVRPGLTFPVTFTFEKAGEVTVSVPVDAGHETERHVSDKSAGTQAEGGGGH</sequence>
<dbReference type="InterPro" id="IPR036182">
    <property type="entry name" value="PCuAC_sf"/>
</dbReference>
<organism evidence="3 4">
    <name type="scientific">Rhodococcus oxybenzonivorans</name>
    <dbReference type="NCBI Taxonomy" id="1990687"/>
    <lineage>
        <taxon>Bacteria</taxon>
        <taxon>Bacillati</taxon>
        <taxon>Actinomycetota</taxon>
        <taxon>Actinomycetes</taxon>
        <taxon>Mycobacteriales</taxon>
        <taxon>Nocardiaceae</taxon>
        <taxon>Rhodococcus</taxon>
    </lineage>
</organism>
<feature type="compositionally biased region" description="Basic and acidic residues" evidence="1">
    <location>
        <begin position="188"/>
        <end position="198"/>
    </location>
</feature>
<keyword evidence="4" id="KW-1185">Reference proteome</keyword>
<dbReference type="InterPro" id="IPR007410">
    <property type="entry name" value="LpqE-like"/>
</dbReference>
<evidence type="ECO:0000256" key="1">
    <source>
        <dbReference type="SAM" id="MobiDB-lite"/>
    </source>
</evidence>
<name>A0A2S2BQD0_9NOCA</name>
<keyword evidence="2" id="KW-0732">Signal</keyword>
<feature type="region of interest" description="Disordered" evidence="1">
    <location>
        <begin position="187"/>
        <end position="211"/>
    </location>
</feature>
<dbReference type="Pfam" id="PF04314">
    <property type="entry name" value="PCuAC"/>
    <property type="match status" value="1"/>
</dbReference>
<dbReference type="OrthoDB" id="5188566at2"/>
<dbReference type="SUPFAM" id="SSF110087">
    <property type="entry name" value="DR1885-like metal-binding protein"/>
    <property type="match status" value="1"/>
</dbReference>
<evidence type="ECO:0000256" key="2">
    <source>
        <dbReference type="SAM" id="SignalP"/>
    </source>
</evidence>
<feature type="chain" id="PRO_5015703361" description="Lipoprotein LpqE" evidence="2">
    <location>
        <begin position="28"/>
        <end position="211"/>
    </location>
</feature>
<dbReference type="EMBL" id="CP021354">
    <property type="protein sequence ID" value="AWK70821.1"/>
    <property type="molecule type" value="Genomic_DNA"/>
</dbReference>
<accession>A0A2S2BQD0</accession>
<feature type="signal peptide" evidence="2">
    <location>
        <begin position="1"/>
        <end position="27"/>
    </location>
</feature>
<dbReference type="AlphaFoldDB" id="A0A2S2BQD0"/>
<dbReference type="KEGG" id="roz:CBI38_03800"/>